<name>A0A2T7Q0H2_POMCA</name>
<proteinExistence type="predicted"/>
<protein>
    <submittedName>
        <fullName evidence="2">Uncharacterized protein</fullName>
    </submittedName>
</protein>
<dbReference type="Proteomes" id="UP000245119">
    <property type="component" value="Linkage Group LG1"/>
</dbReference>
<evidence type="ECO:0000256" key="1">
    <source>
        <dbReference type="SAM" id="MobiDB-lite"/>
    </source>
</evidence>
<accession>A0A2T7Q0H2</accession>
<feature type="compositionally biased region" description="Basic and acidic residues" evidence="1">
    <location>
        <begin position="224"/>
        <end position="260"/>
    </location>
</feature>
<feature type="region of interest" description="Disordered" evidence="1">
    <location>
        <begin position="224"/>
        <end position="288"/>
    </location>
</feature>
<reference evidence="2 3" key="1">
    <citation type="submission" date="2018-04" db="EMBL/GenBank/DDBJ databases">
        <title>The genome of golden apple snail Pomacea canaliculata provides insight into stress tolerance and invasive adaptation.</title>
        <authorList>
            <person name="Liu C."/>
            <person name="Liu B."/>
            <person name="Ren Y."/>
            <person name="Zhang Y."/>
            <person name="Wang H."/>
            <person name="Li S."/>
            <person name="Jiang F."/>
            <person name="Yin L."/>
            <person name="Zhang G."/>
            <person name="Qian W."/>
            <person name="Fan W."/>
        </authorList>
    </citation>
    <scope>NUCLEOTIDE SEQUENCE [LARGE SCALE GENOMIC DNA]</scope>
    <source>
        <strain evidence="2">SZHN2017</strain>
        <tissue evidence="2">Muscle</tissue>
    </source>
</reference>
<comment type="caution">
    <text evidence="2">The sequence shown here is derived from an EMBL/GenBank/DDBJ whole genome shotgun (WGS) entry which is preliminary data.</text>
</comment>
<organism evidence="2 3">
    <name type="scientific">Pomacea canaliculata</name>
    <name type="common">Golden apple snail</name>
    <dbReference type="NCBI Taxonomy" id="400727"/>
    <lineage>
        <taxon>Eukaryota</taxon>
        <taxon>Metazoa</taxon>
        <taxon>Spiralia</taxon>
        <taxon>Lophotrochozoa</taxon>
        <taxon>Mollusca</taxon>
        <taxon>Gastropoda</taxon>
        <taxon>Caenogastropoda</taxon>
        <taxon>Architaenioglossa</taxon>
        <taxon>Ampullarioidea</taxon>
        <taxon>Ampullariidae</taxon>
        <taxon>Pomacea</taxon>
    </lineage>
</organism>
<sequence length="806" mass="90622">MLKRKSRWDQKRKAELLANKDDDGGDLDGFAHELLEAEMEPKKPKLIALRETDIATAIISAKAKKWQQFVKRHKEDSSSLSKKFEGWRETFAPLKRLKEQSRSSSVDSEDNIVPKKILDDEIKAVNSPQSSGSTCSILADTSLEVLSYAREMILQEMKNLPNQTDDLDDARSECSGEVSTCGADVPDFETKHKVEDSNPVCTAKSSHADSLAINLLSTNKKIGKDQKERVKNKDQDLKSEAVLTDKKTESEQSCSDKQDNADSLNSNEELAGPSRSADGNCSDLRGDVPKNAALMTSERKNEQFSISTVTEEEVSSLTDMILKHIKDSSEKAHADAQASEDNIFATNNCGNGVEKNIECKEKLGSNLAKDERREVQVDQKVVSSRSKGMHTTLPQGGQMWSSMLMSDEKQCISIESLSQNRIDRLLACRAEDKKKGTRPEHVTTRLPLQKFEDCTDSRVTSLNQSLEIAEKSSITSRQTTAVHKNLQNVHNSQHTGKFKRLYPNGITQDTSEIDTNEGARKLLEVEAKCTKVDIIECAHKTVVQKQRMIAKPEQVGHVEKMLHIPLEQSFDTFPVDQIEIELGLIQECLNLLEAMQKKQNDIPLPDVDWACNAQSGSHRGQQLIQRSCLSPDTFNVVRKSLCDVASDFDESIAHTKNGNIGRKHQSLPRALLLPDELDTCCTQEGNALILLESIPPNSFKRLQQLHQVLVKSIFKSRQFASGVTQEKQRQKDLRRNRSTLLMPFTGRFNFKRLQKLKSTVYHYDNCRAHLERVLGAESLSKMTFFLAMHQAVKKHLQITQKEMVSH</sequence>
<dbReference type="AlphaFoldDB" id="A0A2T7Q0H2"/>
<keyword evidence="3" id="KW-1185">Reference proteome</keyword>
<evidence type="ECO:0000313" key="3">
    <source>
        <dbReference type="Proteomes" id="UP000245119"/>
    </source>
</evidence>
<gene>
    <name evidence="2" type="ORF">C0Q70_01799</name>
</gene>
<dbReference type="EMBL" id="PZQS01000001">
    <property type="protein sequence ID" value="PVD39171.1"/>
    <property type="molecule type" value="Genomic_DNA"/>
</dbReference>
<evidence type="ECO:0000313" key="2">
    <source>
        <dbReference type="EMBL" id="PVD39171.1"/>
    </source>
</evidence>